<name>A0A2I0JZZ5_PUNGR</name>
<evidence type="ECO:0000313" key="2">
    <source>
        <dbReference type="Proteomes" id="UP000233551"/>
    </source>
</evidence>
<protein>
    <submittedName>
        <fullName evidence="1">Uncharacterized protein</fullName>
    </submittedName>
</protein>
<dbReference type="AlphaFoldDB" id="A0A2I0JZZ5"/>
<reference evidence="1 2" key="1">
    <citation type="submission" date="2017-11" db="EMBL/GenBank/DDBJ databases">
        <title>De-novo sequencing of pomegranate (Punica granatum L.) genome.</title>
        <authorList>
            <person name="Akparov Z."/>
            <person name="Amiraslanov A."/>
            <person name="Hajiyeva S."/>
            <person name="Abbasov M."/>
            <person name="Kaur K."/>
            <person name="Hamwieh A."/>
            <person name="Solovyev V."/>
            <person name="Salamov A."/>
            <person name="Braich B."/>
            <person name="Kosarev P."/>
            <person name="Mahmoud A."/>
            <person name="Hajiyev E."/>
            <person name="Babayeva S."/>
            <person name="Izzatullayeva V."/>
            <person name="Mammadov A."/>
            <person name="Mammadov A."/>
            <person name="Sharifova S."/>
            <person name="Ojaghi J."/>
            <person name="Eynullazada K."/>
            <person name="Bayramov B."/>
            <person name="Abdulazimova A."/>
            <person name="Shahmuradov I."/>
        </authorList>
    </citation>
    <scope>NUCLEOTIDE SEQUENCE [LARGE SCALE GENOMIC DNA]</scope>
    <source>
        <strain evidence="2">cv. AG2017</strain>
        <tissue evidence="1">Leaf</tissue>
    </source>
</reference>
<comment type="caution">
    <text evidence="1">The sequence shown here is derived from an EMBL/GenBank/DDBJ whole genome shotgun (WGS) entry which is preliminary data.</text>
</comment>
<dbReference type="Proteomes" id="UP000233551">
    <property type="component" value="Unassembled WGS sequence"/>
</dbReference>
<accession>A0A2I0JZZ5</accession>
<sequence>MHGRAGPVDLQEARVSRLGELAELKSKDARASRPDRFARSTSAFWRGVLSKSMDVLRLEGVPPHRTPFPVKV</sequence>
<organism evidence="1 2">
    <name type="scientific">Punica granatum</name>
    <name type="common">Pomegranate</name>
    <dbReference type="NCBI Taxonomy" id="22663"/>
    <lineage>
        <taxon>Eukaryota</taxon>
        <taxon>Viridiplantae</taxon>
        <taxon>Streptophyta</taxon>
        <taxon>Embryophyta</taxon>
        <taxon>Tracheophyta</taxon>
        <taxon>Spermatophyta</taxon>
        <taxon>Magnoliopsida</taxon>
        <taxon>eudicotyledons</taxon>
        <taxon>Gunneridae</taxon>
        <taxon>Pentapetalae</taxon>
        <taxon>rosids</taxon>
        <taxon>malvids</taxon>
        <taxon>Myrtales</taxon>
        <taxon>Lythraceae</taxon>
        <taxon>Punica</taxon>
    </lineage>
</organism>
<evidence type="ECO:0000313" key="1">
    <source>
        <dbReference type="EMBL" id="PKI61878.1"/>
    </source>
</evidence>
<gene>
    <name evidence="1" type="ORF">CRG98_017776</name>
</gene>
<keyword evidence="2" id="KW-1185">Reference proteome</keyword>
<proteinExistence type="predicted"/>
<dbReference type="EMBL" id="PGOL01001001">
    <property type="protein sequence ID" value="PKI61878.1"/>
    <property type="molecule type" value="Genomic_DNA"/>
</dbReference>